<comment type="subcellular location">
    <subcellularLocation>
        <location evidence="1">Cell envelope</location>
    </subcellularLocation>
</comment>
<dbReference type="PROSITE" id="PS51257">
    <property type="entry name" value="PROKAR_LIPOPROTEIN"/>
    <property type="match status" value="1"/>
</dbReference>
<proteinExistence type="predicted"/>
<dbReference type="OrthoDB" id="1157219at2"/>
<feature type="signal peptide" evidence="3">
    <location>
        <begin position="1"/>
        <end position="24"/>
    </location>
</feature>
<evidence type="ECO:0000313" key="5">
    <source>
        <dbReference type="EMBL" id="GER58063.1"/>
    </source>
</evidence>
<keyword evidence="6" id="KW-1185">Reference proteome</keyword>
<evidence type="ECO:0000313" key="6">
    <source>
        <dbReference type="Proteomes" id="UP000326509"/>
    </source>
</evidence>
<dbReference type="CDD" id="cd14659">
    <property type="entry name" value="Imelysin-like_IPPA"/>
    <property type="match status" value="1"/>
</dbReference>
<dbReference type="AlphaFoldDB" id="A0A5J4IX80"/>
<sequence length="374" mass="41138">MKLNKNKFAKLTILFAAIITLAFMGCDEGSISVNEQEVQYRRQAQLTNVYKNGIAVLNNQFIAETSNLNQIARLFSESPTVTNLEATQAQWVEVLKVWKNMELYNVGVIEDSFIHFEINRWPSNTETIDNFIASDETINEAFVTGNGSSTKGISAIEYLLFSQETTTETLNTFTSTPNAARQMQYLIALTENLSTKAIELEALWLGYETKFTNLLQNGLSGSQNQLANAMVTLSEQMVIRKLGNALGEANGGVVDITALENNRSKSSLLSLKENLQTLSNCYTGNYGQGAITLGFNDYLDLVGAEVLSDVIELSFEECTQKLNAITGSLENEIVVDTTKVLELQEALNELEVLIKVDMSNAIGATVTVNSNDGD</sequence>
<dbReference type="InterPro" id="IPR018976">
    <property type="entry name" value="Imelysin-like"/>
</dbReference>
<dbReference type="EMBL" id="BKCG01000001">
    <property type="protein sequence ID" value="GER58063.1"/>
    <property type="molecule type" value="Genomic_DNA"/>
</dbReference>
<dbReference type="Gene3D" id="1.20.1420.20">
    <property type="entry name" value="M75 peptidase, HXXE motif"/>
    <property type="match status" value="1"/>
</dbReference>
<dbReference type="Pfam" id="PF09375">
    <property type="entry name" value="Peptidase_M75"/>
    <property type="match status" value="1"/>
</dbReference>
<evidence type="ECO:0000259" key="4">
    <source>
        <dbReference type="Pfam" id="PF09375"/>
    </source>
</evidence>
<dbReference type="GO" id="GO:0030313">
    <property type="term" value="C:cell envelope"/>
    <property type="evidence" value="ECO:0007669"/>
    <property type="project" value="UniProtKB-SubCell"/>
</dbReference>
<reference evidence="5 6" key="1">
    <citation type="submission" date="2019-08" db="EMBL/GenBank/DDBJ databases">
        <title>Draft genome sequence of Ulvibacter marinus type strain NBRC 109484.</title>
        <authorList>
            <person name="Kawano K."/>
            <person name="Ushijima N."/>
            <person name="Kihara M."/>
            <person name="Itoh H."/>
        </authorList>
    </citation>
    <scope>NUCLEOTIDE SEQUENCE [LARGE SCALE GENOMIC DNA]</scope>
    <source>
        <strain evidence="5 6">NBRC 109484</strain>
    </source>
</reference>
<evidence type="ECO:0000256" key="1">
    <source>
        <dbReference type="ARBA" id="ARBA00004196"/>
    </source>
</evidence>
<dbReference type="InterPro" id="IPR038352">
    <property type="entry name" value="Imelysin_sf"/>
</dbReference>
<feature type="chain" id="PRO_5023807780" evidence="3">
    <location>
        <begin position="25"/>
        <end position="374"/>
    </location>
</feature>
<dbReference type="RefSeq" id="WP_151672161.1">
    <property type="nucleotide sequence ID" value="NZ_BKCG01000001.1"/>
</dbReference>
<accession>A0A5J4IX80</accession>
<keyword evidence="2 3" id="KW-0732">Signal</keyword>
<comment type="caution">
    <text evidence="5">The sequence shown here is derived from an EMBL/GenBank/DDBJ whole genome shotgun (WGS) entry which is preliminary data.</text>
</comment>
<protein>
    <submittedName>
        <fullName evidence="5">Lipoprotein</fullName>
    </submittedName>
</protein>
<keyword evidence="5" id="KW-0449">Lipoprotein</keyword>
<name>A0A5J4IX80_9FLAO</name>
<dbReference type="Proteomes" id="UP000326509">
    <property type="component" value="Unassembled WGS sequence"/>
</dbReference>
<evidence type="ECO:0000256" key="2">
    <source>
        <dbReference type="ARBA" id="ARBA00022729"/>
    </source>
</evidence>
<feature type="domain" description="Imelysin-like" evidence="4">
    <location>
        <begin position="60"/>
        <end position="351"/>
    </location>
</feature>
<organism evidence="5 6">
    <name type="scientific">Patiriisocius marinus</name>
    <dbReference type="NCBI Taxonomy" id="1397112"/>
    <lineage>
        <taxon>Bacteria</taxon>
        <taxon>Pseudomonadati</taxon>
        <taxon>Bacteroidota</taxon>
        <taxon>Flavobacteriia</taxon>
        <taxon>Flavobacteriales</taxon>
        <taxon>Flavobacteriaceae</taxon>
        <taxon>Patiriisocius</taxon>
    </lineage>
</organism>
<dbReference type="InterPro" id="IPR034984">
    <property type="entry name" value="Imelysin-like_IPPA"/>
</dbReference>
<evidence type="ECO:0000256" key="3">
    <source>
        <dbReference type="SAM" id="SignalP"/>
    </source>
</evidence>
<gene>
    <name evidence="5" type="ORF">ULMA_01710</name>
</gene>